<reference evidence="1 2" key="1">
    <citation type="journal article" date="2011" name="PLoS Genet.">
        <title>Genomic analysis of the necrotrophic fungal pathogens Sclerotinia sclerotiorum and Botrytis cinerea.</title>
        <authorList>
            <person name="Amselem J."/>
            <person name="Cuomo C.A."/>
            <person name="van Kan J.A."/>
            <person name="Viaud M."/>
            <person name="Benito E.P."/>
            <person name="Couloux A."/>
            <person name="Coutinho P.M."/>
            <person name="de Vries R.P."/>
            <person name="Dyer P.S."/>
            <person name="Fillinger S."/>
            <person name="Fournier E."/>
            <person name="Gout L."/>
            <person name="Hahn M."/>
            <person name="Kohn L."/>
            <person name="Lapalu N."/>
            <person name="Plummer K.M."/>
            <person name="Pradier J.M."/>
            <person name="Quevillon E."/>
            <person name="Sharon A."/>
            <person name="Simon A."/>
            <person name="ten Have A."/>
            <person name="Tudzynski B."/>
            <person name="Tudzynski P."/>
            <person name="Wincker P."/>
            <person name="Andrew M."/>
            <person name="Anthouard V."/>
            <person name="Beever R.E."/>
            <person name="Beffa R."/>
            <person name="Benoit I."/>
            <person name="Bouzid O."/>
            <person name="Brault B."/>
            <person name="Chen Z."/>
            <person name="Choquer M."/>
            <person name="Collemare J."/>
            <person name="Cotton P."/>
            <person name="Danchin E.G."/>
            <person name="Da Silva C."/>
            <person name="Gautier A."/>
            <person name="Giraud C."/>
            <person name="Giraud T."/>
            <person name="Gonzalez C."/>
            <person name="Grossetete S."/>
            <person name="Guldener U."/>
            <person name="Henrissat B."/>
            <person name="Howlett B.J."/>
            <person name="Kodira C."/>
            <person name="Kretschmer M."/>
            <person name="Lappartient A."/>
            <person name="Leroch M."/>
            <person name="Levis C."/>
            <person name="Mauceli E."/>
            <person name="Neuveglise C."/>
            <person name="Oeser B."/>
            <person name="Pearson M."/>
            <person name="Poulain J."/>
            <person name="Poussereau N."/>
            <person name="Quesneville H."/>
            <person name="Rascle C."/>
            <person name="Schumacher J."/>
            <person name="Segurens B."/>
            <person name="Sexton A."/>
            <person name="Silva E."/>
            <person name="Sirven C."/>
            <person name="Soanes D.M."/>
            <person name="Talbot N.J."/>
            <person name="Templeton M."/>
            <person name="Yandava C."/>
            <person name="Yarden O."/>
            <person name="Zeng Q."/>
            <person name="Rollins J.A."/>
            <person name="Lebrun M.H."/>
            <person name="Dickman M."/>
        </authorList>
    </citation>
    <scope>NUCLEOTIDE SEQUENCE [LARGE SCALE GENOMIC DNA]</scope>
    <source>
        <strain evidence="1 2">B05.10</strain>
    </source>
</reference>
<dbReference type="KEGG" id="bfu:BCIN_02g08030"/>
<dbReference type="Proteomes" id="UP000001798">
    <property type="component" value="Chromosome 2"/>
</dbReference>
<evidence type="ECO:0000313" key="2">
    <source>
        <dbReference type="Proteomes" id="UP000001798"/>
    </source>
</evidence>
<organism evidence="1 2">
    <name type="scientific">Botryotinia fuckeliana (strain B05.10)</name>
    <name type="common">Noble rot fungus</name>
    <name type="synonym">Botrytis cinerea</name>
    <dbReference type="NCBI Taxonomy" id="332648"/>
    <lineage>
        <taxon>Eukaryota</taxon>
        <taxon>Fungi</taxon>
        <taxon>Dikarya</taxon>
        <taxon>Ascomycota</taxon>
        <taxon>Pezizomycotina</taxon>
        <taxon>Leotiomycetes</taxon>
        <taxon>Helotiales</taxon>
        <taxon>Sclerotiniaceae</taxon>
        <taxon>Botrytis</taxon>
    </lineage>
</organism>
<proteinExistence type="predicted"/>
<name>A0A384JAQ0_BOTFB</name>
<reference evidence="1 2" key="2">
    <citation type="journal article" date="2012" name="Eukaryot. Cell">
        <title>Genome update of Botrytis cinerea strains B05.10 and T4.</title>
        <authorList>
            <person name="Staats M."/>
            <person name="van Kan J.A."/>
        </authorList>
    </citation>
    <scope>NUCLEOTIDE SEQUENCE [LARGE SCALE GENOMIC DNA]</scope>
    <source>
        <strain evidence="1 2">B05.10</strain>
    </source>
</reference>
<sequence length="124" mass="13784">MVFFFKPSRANLGPRGYWEWYQDGKKLQLFNAINGQPQTCKRIAQLYAAAARHKNIAETLIRRSKRSAALALTEQARAIKSSADIALPPKKLTRSEFWAAVVQAPADISTPSENHPGRESATST</sequence>
<reference evidence="1 2" key="3">
    <citation type="journal article" date="2017" name="Mol. Plant Pathol.">
        <title>A gapless genome sequence of the fungus Botrytis cinerea.</title>
        <authorList>
            <person name="Van Kan J.A."/>
            <person name="Stassen J.H."/>
            <person name="Mosbach A."/>
            <person name="Van Der Lee T.A."/>
            <person name="Faino L."/>
            <person name="Farmer A.D."/>
            <person name="Papasotiriou D.G."/>
            <person name="Zhou S."/>
            <person name="Seidl M.F."/>
            <person name="Cottam E."/>
            <person name="Edel D."/>
            <person name="Hahn M."/>
            <person name="Schwartz D.C."/>
            <person name="Dietrich R.A."/>
            <person name="Widdison S."/>
            <person name="Scalliet G."/>
        </authorList>
    </citation>
    <scope>NUCLEOTIDE SEQUENCE [LARGE SCALE GENOMIC DNA]</scope>
    <source>
        <strain evidence="1 2">B05.10</strain>
    </source>
</reference>
<keyword evidence="2" id="KW-1185">Reference proteome</keyword>
<accession>A0A384JAQ0</accession>
<dbReference type="RefSeq" id="XP_024547325.1">
    <property type="nucleotide sequence ID" value="XM_024691554.1"/>
</dbReference>
<protein>
    <submittedName>
        <fullName evidence="1">Uncharacterized protein</fullName>
    </submittedName>
</protein>
<evidence type="ECO:0000313" key="1">
    <source>
        <dbReference type="EMBL" id="ATZ47532.1"/>
    </source>
</evidence>
<dbReference type="OrthoDB" id="3526636at2759"/>
<dbReference type="VEuPathDB" id="FungiDB:Bcin02g08030"/>
<gene>
    <name evidence="1" type="ORF">BCIN_02g08030</name>
</gene>
<dbReference type="EMBL" id="CP009806">
    <property type="protein sequence ID" value="ATZ47532.1"/>
    <property type="molecule type" value="Genomic_DNA"/>
</dbReference>
<dbReference type="GeneID" id="5426775"/>
<dbReference type="AlphaFoldDB" id="A0A384JAQ0"/>